<accession>Q5VNZ0</accession>
<reference evidence="2" key="1">
    <citation type="journal article" date="2002" name="Nature">
        <title>The genome sequence and structure of rice chromosome 1.</title>
        <authorList>
            <person name="Sasaki T."/>
            <person name="Matsumoto T."/>
            <person name="Yamamoto K."/>
            <person name="Sakata K."/>
            <person name="Baba T."/>
            <person name="Katayose Y."/>
            <person name="Wu J."/>
            <person name="Niimura Y."/>
            <person name="Cheng Z."/>
            <person name="Nagamura Y."/>
            <person name="Antonio B.A."/>
            <person name="Kanamori H."/>
            <person name="Hosokawa S."/>
            <person name="Masukawa M."/>
            <person name="Arikawa K."/>
            <person name="Chiden Y."/>
            <person name="Hayashi M."/>
            <person name="Okamoto M."/>
            <person name="Ando T."/>
            <person name="Aoki H."/>
            <person name="Arita K."/>
            <person name="Hamada M."/>
            <person name="Harada C."/>
            <person name="Hijishita S."/>
            <person name="Honda M."/>
            <person name="Ichikawa Y."/>
            <person name="Idonuma A."/>
            <person name="Iijima M."/>
            <person name="Ikeda M."/>
            <person name="Ikeno M."/>
            <person name="Itoh S."/>
            <person name="Itoh T."/>
            <person name="Itoh Y."/>
            <person name="Itoh Y."/>
            <person name="Iwabuchi A."/>
            <person name="Kamiya K."/>
            <person name="Karasawa W."/>
            <person name="Katagiri S."/>
            <person name="Kikuta A."/>
            <person name="Kobayashi N."/>
            <person name="Kono I."/>
            <person name="Machita K."/>
            <person name="Maehara T."/>
            <person name="Mizuno H."/>
            <person name="Mizubayashi T."/>
            <person name="Mukai Y."/>
            <person name="Nagasaki H."/>
            <person name="Nakashima M."/>
            <person name="Nakama Y."/>
            <person name="Nakamichi Y."/>
            <person name="Nakamura M."/>
            <person name="Namiki N."/>
            <person name="Negishi M."/>
            <person name="Ohta I."/>
            <person name="Ono N."/>
            <person name="Saji S."/>
            <person name="Sakai K."/>
            <person name="Shibata M."/>
            <person name="Shimokawa T."/>
            <person name="Shomura A."/>
            <person name="Song J."/>
            <person name="Takazaki Y."/>
            <person name="Terasawa K."/>
            <person name="Tsuji K."/>
            <person name="Waki K."/>
            <person name="Yamagata H."/>
            <person name="Yamane H."/>
            <person name="Yoshiki S."/>
            <person name="Yoshihara R."/>
            <person name="Yukawa K."/>
            <person name="Zhong H."/>
            <person name="Iwama H."/>
            <person name="Endo T."/>
            <person name="Ito H."/>
            <person name="Hahn J.H."/>
            <person name="Kim H.I."/>
            <person name="Eun M.Y."/>
            <person name="Yano M."/>
            <person name="Jiang J."/>
            <person name="Gojobori T."/>
        </authorList>
    </citation>
    <scope>NUCLEOTIDE SEQUENCE</scope>
</reference>
<dbReference type="EMBL" id="AP003854">
    <property type="protein sequence ID" value="BAD68831.1"/>
    <property type="molecule type" value="Genomic_DNA"/>
</dbReference>
<feature type="region of interest" description="Disordered" evidence="1">
    <location>
        <begin position="49"/>
        <end position="90"/>
    </location>
</feature>
<protein>
    <submittedName>
        <fullName evidence="2">Uncharacterized protein</fullName>
    </submittedName>
</protein>
<reference evidence="4" key="3">
    <citation type="journal article" date="2008" name="Nucleic Acids Res.">
        <title>The rice annotation project database (RAP-DB): 2008 update.</title>
        <authorList>
            <consortium name="The rice annotation project (RAP)"/>
        </authorList>
    </citation>
    <scope>GENOME REANNOTATION</scope>
    <source>
        <strain evidence="4">cv. Nipponbare</strain>
    </source>
</reference>
<dbReference type="AlphaFoldDB" id="Q5VNZ0"/>
<sequence length="90" mass="10414">MELAFIESWRKFVARIREKGYSLKILVQKKTYIFGIIETSHTEVEQTPIEDVQEDNVCNSEDDEPDSPLVVDAAEENKPPVEDIEMENNE</sequence>
<evidence type="ECO:0000313" key="3">
    <source>
        <dbReference type="EMBL" id="BAD68831.1"/>
    </source>
</evidence>
<dbReference type="Proteomes" id="UP000000763">
    <property type="component" value="Chromosome 1"/>
</dbReference>
<evidence type="ECO:0000256" key="1">
    <source>
        <dbReference type="SAM" id="MobiDB-lite"/>
    </source>
</evidence>
<reference evidence="4" key="2">
    <citation type="journal article" date="2005" name="Nature">
        <title>The map-based sequence of the rice genome.</title>
        <authorList>
            <consortium name="International rice genome sequencing project (IRGSP)"/>
            <person name="Matsumoto T."/>
            <person name="Wu J."/>
            <person name="Kanamori H."/>
            <person name="Katayose Y."/>
            <person name="Fujisawa M."/>
            <person name="Namiki N."/>
            <person name="Mizuno H."/>
            <person name="Yamamoto K."/>
            <person name="Antonio B.A."/>
            <person name="Baba T."/>
            <person name="Sakata K."/>
            <person name="Nagamura Y."/>
            <person name="Aoki H."/>
            <person name="Arikawa K."/>
            <person name="Arita K."/>
            <person name="Bito T."/>
            <person name="Chiden Y."/>
            <person name="Fujitsuka N."/>
            <person name="Fukunaka R."/>
            <person name="Hamada M."/>
            <person name="Harada C."/>
            <person name="Hayashi A."/>
            <person name="Hijishita S."/>
            <person name="Honda M."/>
            <person name="Hosokawa S."/>
            <person name="Ichikawa Y."/>
            <person name="Idonuma A."/>
            <person name="Iijima M."/>
            <person name="Ikeda M."/>
            <person name="Ikeno M."/>
            <person name="Ito K."/>
            <person name="Ito S."/>
            <person name="Ito T."/>
            <person name="Ito Y."/>
            <person name="Ito Y."/>
            <person name="Iwabuchi A."/>
            <person name="Kamiya K."/>
            <person name="Karasawa W."/>
            <person name="Kurita K."/>
            <person name="Katagiri S."/>
            <person name="Kikuta A."/>
            <person name="Kobayashi H."/>
            <person name="Kobayashi N."/>
            <person name="Machita K."/>
            <person name="Maehara T."/>
            <person name="Masukawa M."/>
            <person name="Mizubayashi T."/>
            <person name="Mukai Y."/>
            <person name="Nagasaki H."/>
            <person name="Nagata Y."/>
            <person name="Naito S."/>
            <person name="Nakashima M."/>
            <person name="Nakama Y."/>
            <person name="Nakamichi Y."/>
            <person name="Nakamura M."/>
            <person name="Meguro A."/>
            <person name="Negishi M."/>
            <person name="Ohta I."/>
            <person name="Ohta T."/>
            <person name="Okamoto M."/>
            <person name="Ono N."/>
            <person name="Saji S."/>
            <person name="Sakaguchi M."/>
            <person name="Sakai K."/>
            <person name="Shibata M."/>
            <person name="Shimokawa T."/>
            <person name="Song J."/>
            <person name="Takazaki Y."/>
            <person name="Terasawa K."/>
            <person name="Tsugane M."/>
            <person name="Tsuji K."/>
            <person name="Ueda S."/>
            <person name="Waki K."/>
            <person name="Yamagata H."/>
            <person name="Yamamoto M."/>
            <person name="Yamamoto S."/>
            <person name="Yamane H."/>
            <person name="Yoshiki S."/>
            <person name="Yoshihara R."/>
            <person name="Yukawa K."/>
            <person name="Zhong H."/>
            <person name="Yano M."/>
            <person name="Yuan Q."/>
            <person name="Ouyang S."/>
            <person name="Liu J."/>
            <person name="Jones K.M."/>
            <person name="Gansberger K."/>
            <person name="Moffat K."/>
            <person name="Hill J."/>
            <person name="Bera J."/>
            <person name="Fadrosh D."/>
            <person name="Jin S."/>
            <person name="Johri S."/>
            <person name="Kim M."/>
            <person name="Overton L."/>
            <person name="Reardon M."/>
            <person name="Tsitrin T."/>
            <person name="Vuong H."/>
            <person name="Weaver B."/>
            <person name="Ciecko A."/>
            <person name="Tallon L."/>
            <person name="Jackson J."/>
            <person name="Pai G."/>
            <person name="Aken S.V."/>
            <person name="Utterback T."/>
            <person name="Reidmuller S."/>
            <person name="Feldblyum T."/>
            <person name="Hsiao J."/>
            <person name="Zismann V."/>
            <person name="Iobst S."/>
            <person name="de Vazeille A.R."/>
            <person name="Buell C.R."/>
            <person name="Ying K."/>
            <person name="Li Y."/>
            <person name="Lu T."/>
            <person name="Huang Y."/>
            <person name="Zhao Q."/>
            <person name="Feng Q."/>
            <person name="Zhang L."/>
            <person name="Zhu J."/>
            <person name="Weng Q."/>
            <person name="Mu J."/>
            <person name="Lu Y."/>
            <person name="Fan D."/>
            <person name="Liu Y."/>
            <person name="Guan J."/>
            <person name="Zhang Y."/>
            <person name="Yu S."/>
            <person name="Liu X."/>
            <person name="Zhang Y."/>
            <person name="Hong G."/>
            <person name="Han B."/>
            <person name="Choisne N."/>
            <person name="Demange N."/>
            <person name="Orjeda G."/>
            <person name="Samain S."/>
            <person name="Cattolico L."/>
            <person name="Pelletier E."/>
            <person name="Couloux A."/>
            <person name="Segurens B."/>
            <person name="Wincker P."/>
            <person name="D'Hont A."/>
            <person name="Scarpelli C."/>
            <person name="Weissenbach J."/>
            <person name="Salanoubat M."/>
            <person name="Quetier F."/>
            <person name="Yu Y."/>
            <person name="Kim H.R."/>
            <person name="Rambo T."/>
            <person name="Currie J."/>
            <person name="Collura K."/>
            <person name="Luo M."/>
            <person name="Yang T."/>
            <person name="Ammiraju J.S.S."/>
            <person name="Engler F."/>
            <person name="Soderlund C."/>
            <person name="Wing R.A."/>
            <person name="Palmer L.E."/>
            <person name="de la Bastide M."/>
            <person name="Spiegel L."/>
            <person name="Nascimento L."/>
            <person name="Zutavern T."/>
            <person name="O'Shaughnessy A."/>
            <person name="Dike S."/>
            <person name="Dedhia N."/>
            <person name="Preston R."/>
            <person name="Balija V."/>
            <person name="McCombie W.R."/>
            <person name="Chow T."/>
            <person name="Chen H."/>
            <person name="Chung M."/>
            <person name="Chen C."/>
            <person name="Shaw J."/>
            <person name="Wu H."/>
            <person name="Hsiao K."/>
            <person name="Chao Y."/>
            <person name="Chu M."/>
            <person name="Cheng C."/>
            <person name="Hour A."/>
            <person name="Lee P."/>
            <person name="Lin S."/>
            <person name="Lin Y."/>
            <person name="Liou J."/>
            <person name="Liu S."/>
            <person name="Hsing Y."/>
            <person name="Raghuvanshi S."/>
            <person name="Mohanty A."/>
            <person name="Bharti A.K."/>
            <person name="Gaur A."/>
            <person name="Gupta V."/>
            <person name="Kumar D."/>
            <person name="Ravi V."/>
            <person name="Vij S."/>
            <person name="Kapur A."/>
            <person name="Khurana P."/>
            <person name="Khurana P."/>
            <person name="Khurana J.P."/>
            <person name="Tyagi A.K."/>
            <person name="Gaikwad K."/>
            <person name="Singh A."/>
            <person name="Dalal V."/>
            <person name="Srivastava S."/>
            <person name="Dixit A."/>
            <person name="Pal A.K."/>
            <person name="Ghazi I.A."/>
            <person name="Yadav M."/>
            <person name="Pandit A."/>
            <person name="Bhargava A."/>
            <person name="Sureshbabu K."/>
            <person name="Batra K."/>
            <person name="Sharma T.R."/>
            <person name="Mohapatra T."/>
            <person name="Singh N.K."/>
            <person name="Messing J."/>
            <person name="Nelson A.B."/>
            <person name="Fuks G."/>
            <person name="Kavchok S."/>
            <person name="Keizer G."/>
            <person name="Linton E."/>
            <person name="Llaca V."/>
            <person name="Song R."/>
            <person name="Tanyolac B."/>
            <person name="Young S."/>
            <person name="Ho-Il K."/>
            <person name="Hahn J.H."/>
            <person name="Sangsakoo G."/>
            <person name="Vanavichit A."/>
            <person name="de Mattos Luiz.A.T."/>
            <person name="Zimmer P.D."/>
            <person name="Malone G."/>
            <person name="Dellagostin O."/>
            <person name="de Oliveira A.C."/>
            <person name="Bevan M."/>
            <person name="Bancroft I."/>
            <person name="Minx P."/>
            <person name="Cordum H."/>
            <person name="Wilson R."/>
            <person name="Cheng Z."/>
            <person name="Jin W."/>
            <person name="Jiang J."/>
            <person name="Leong S.A."/>
            <person name="Iwama H."/>
            <person name="Gojobori T."/>
            <person name="Itoh T."/>
            <person name="Niimura Y."/>
            <person name="Fujii Y."/>
            <person name="Habara T."/>
            <person name="Sakai H."/>
            <person name="Sato Y."/>
            <person name="Wilson G."/>
            <person name="Kumar K."/>
            <person name="McCouch S."/>
            <person name="Juretic N."/>
            <person name="Hoen D."/>
            <person name="Wright S."/>
            <person name="Bruskiewich R."/>
            <person name="Bureau T."/>
            <person name="Miyao A."/>
            <person name="Hirochika H."/>
            <person name="Nishikawa T."/>
            <person name="Kadowaki K."/>
            <person name="Sugiura M."/>
            <person name="Burr B."/>
            <person name="Sasaki T."/>
        </authorList>
    </citation>
    <scope>NUCLEOTIDE SEQUENCE [LARGE SCALE GENOMIC DNA]</scope>
    <source>
        <strain evidence="4">cv. Nipponbare</strain>
    </source>
</reference>
<dbReference type="EMBL" id="AP003853">
    <property type="protein sequence ID" value="BAD68827.1"/>
    <property type="molecule type" value="Genomic_DNA"/>
</dbReference>
<name>Q5VNZ0_ORYSJ</name>
<evidence type="ECO:0000313" key="2">
    <source>
        <dbReference type="EMBL" id="BAD68827.1"/>
    </source>
</evidence>
<organism evidence="2">
    <name type="scientific">Oryza sativa subsp. japonica</name>
    <name type="common">Rice</name>
    <dbReference type="NCBI Taxonomy" id="39947"/>
    <lineage>
        <taxon>Eukaryota</taxon>
        <taxon>Viridiplantae</taxon>
        <taxon>Streptophyta</taxon>
        <taxon>Embryophyta</taxon>
        <taxon>Tracheophyta</taxon>
        <taxon>Spermatophyta</taxon>
        <taxon>Magnoliopsida</taxon>
        <taxon>Liliopsida</taxon>
        <taxon>Poales</taxon>
        <taxon>Poaceae</taxon>
        <taxon>BOP clade</taxon>
        <taxon>Oryzoideae</taxon>
        <taxon>Oryzeae</taxon>
        <taxon>Oryzinae</taxon>
        <taxon>Oryza</taxon>
        <taxon>Oryza sativa</taxon>
    </lineage>
</organism>
<evidence type="ECO:0000313" key="4">
    <source>
        <dbReference type="Proteomes" id="UP000000763"/>
    </source>
</evidence>
<gene>
    <name evidence="2" type="ORF">OSJNBa0091E23.45</name>
    <name evidence="3" type="ORF">OSJNBb0093M23.2</name>
</gene>
<proteinExistence type="predicted"/>
<accession>Q5VNZ8</accession>
<dbReference type="Proteomes" id="UP000817658">
    <property type="component" value="Chromosome 1"/>
</dbReference>